<protein>
    <submittedName>
        <fullName evidence="2">Uncharacterized protein</fullName>
    </submittedName>
</protein>
<feature type="region of interest" description="Disordered" evidence="1">
    <location>
        <begin position="34"/>
        <end position="60"/>
    </location>
</feature>
<sequence>MQESPQLKPWTPETFAAGEVPSFKAMSKIPRADQANNFSSAYAKRKDYIKPQETQETDGRPTAIAVLREINKPFYLREL</sequence>
<organism evidence="2 3">
    <name type="scientific">Fukomys damarensis</name>
    <name type="common">Damaraland mole rat</name>
    <name type="synonym">Cryptomys damarensis</name>
    <dbReference type="NCBI Taxonomy" id="885580"/>
    <lineage>
        <taxon>Eukaryota</taxon>
        <taxon>Metazoa</taxon>
        <taxon>Chordata</taxon>
        <taxon>Craniata</taxon>
        <taxon>Vertebrata</taxon>
        <taxon>Euteleostomi</taxon>
        <taxon>Mammalia</taxon>
        <taxon>Eutheria</taxon>
        <taxon>Euarchontoglires</taxon>
        <taxon>Glires</taxon>
        <taxon>Rodentia</taxon>
        <taxon>Hystricomorpha</taxon>
        <taxon>Bathyergidae</taxon>
        <taxon>Fukomys</taxon>
    </lineage>
</organism>
<dbReference type="Proteomes" id="UP000028990">
    <property type="component" value="Unassembled WGS sequence"/>
</dbReference>
<keyword evidence="3" id="KW-1185">Reference proteome</keyword>
<reference evidence="2 3" key="1">
    <citation type="submission" date="2013-11" db="EMBL/GenBank/DDBJ databases">
        <title>The Damaraland mole rat (Fukomys damarensis) genome and evolution of African mole rats.</title>
        <authorList>
            <person name="Gladyshev V.N."/>
            <person name="Fang X."/>
        </authorList>
    </citation>
    <scope>NUCLEOTIDE SEQUENCE [LARGE SCALE GENOMIC DNA]</scope>
    <source>
        <tissue evidence="2">Liver</tissue>
    </source>
</reference>
<dbReference type="AlphaFoldDB" id="A0A091D8T1"/>
<dbReference type="EMBL" id="KN123067">
    <property type="protein sequence ID" value="KFO26903.1"/>
    <property type="molecule type" value="Genomic_DNA"/>
</dbReference>
<evidence type="ECO:0000313" key="3">
    <source>
        <dbReference type="Proteomes" id="UP000028990"/>
    </source>
</evidence>
<name>A0A091D8T1_FUKDA</name>
<accession>A0A091D8T1</accession>
<evidence type="ECO:0000256" key="1">
    <source>
        <dbReference type="SAM" id="MobiDB-lite"/>
    </source>
</evidence>
<evidence type="ECO:0000313" key="2">
    <source>
        <dbReference type="EMBL" id="KFO26903.1"/>
    </source>
</evidence>
<proteinExistence type="predicted"/>
<gene>
    <name evidence="2" type="ORF">H920_11725</name>
</gene>